<dbReference type="Pfam" id="PF10484">
    <property type="entry name" value="MRP-S23"/>
    <property type="match status" value="1"/>
</dbReference>
<evidence type="ECO:0000256" key="6">
    <source>
        <dbReference type="ARBA" id="ARBA00035137"/>
    </source>
</evidence>
<evidence type="ECO:0000259" key="7">
    <source>
        <dbReference type="Pfam" id="PF10484"/>
    </source>
</evidence>
<dbReference type="InterPro" id="IPR059242">
    <property type="entry name" value="mS23_dom"/>
</dbReference>
<evidence type="ECO:0000256" key="5">
    <source>
        <dbReference type="ARBA" id="ARBA00023274"/>
    </source>
</evidence>
<evidence type="ECO:0000256" key="2">
    <source>
        <dbReference type="ARBA" id="ARBA00009864"/>
    </source>
</evidence>
<dbReference type="GO" id="GO:0005840">
    <property type="term" value="C:ribosome"/>
    <property type="evidence" value="ECO:0007669"/>
    <property type="project" value="InterPro"/>
</dbReference>
<dbReference type="GO" id="GO:0003735">
    <property type="term" value="F:structural constituent of ribosome"/>
    <property type="evidence" value="ECO:0007669"/>
    <property type="project" value="InterPro"/>
</dbReference>
<accession>A0A0N4U7Q4</accession>
<name>A0A0N4U7Q4_DRAME</name>
<dbReference type="GO" id="GO:0005739">
    <property type="term" value="C:mitochondrion"/>
    <property type="evidence" value="ECO:0007669"/>
    <property type="project" value="InterPro"/>
</dbReference>
<reference evidence="11" key="1">
    <citation type="submission" date="2017-02" db="UniProtKB">
        <authorList>
            <consortium name="WormBaseParasite"/>
        </authorList>
    </citation>
    <scope>IDENTIFICATION</scope>
</reference>
<sequence>MAGNVTRAERTGSIFHRYFLPLWYDVYASIPPYIEPVWNAKYPKENEPVTSIFYHEDLLRAKFYKKFPSVGAINVENEKSKSVAQIFIEIYNAELSSFDGKDIEMTEDKVFDMVLAKMDKEGISISPNKITRSNLNSGRSSSEAVNYEDKKITSKVIDKKDKETKPNMAE</sequence>
<dbReference type="InterPro" id="IPR023611">
    <property type="entry name" value="mS23_dom_met"/>
</dbReference>
<dbReference type="Proteomes" id="UP000038040">
    <property type="component" value="Unplaced"/>
</dbReference>
<keyword evidence="4" id="KW-0496">Mitochondrion</keyword>
<dbReference type="PANTHER" id="PTHR15925:SF2">
    <property type="entry name" value="SMALL RIBOSOMAL SUBUNIT PROTEIN MS23"/>
    <property type="match status" value="1"/>
</dbReference>
<organism evidence="9 11">
    <name type="scientific">Dracunculus medinensis</name>
    <name type="common">Guinea worm</name>
    <dbReference type="NCBI Taxonomy" id="318479"/>
    <lineage>
        <taxon>Eukaryota</taxon>
        <taxon>Metazoa</taxon>
        <taxon>Ecdysozoa</taxon>
        <taxon>Nematoda</taxon>
        <taxon>Chromadorea</taxon>
        <taxon>Rhabditida</taxon>
        <taxon>Spirurina</taxon>
        <taxon>Dracunculoidea</taxon>
        <taxon>Dracunculidae</taxon>
        <taxon>Dracunculus</taxon>
    </lineage>
</organism>
<evidence type="ECO:0000256" key="4">
    <source>
        <dbReference type="ARBA" id="ARBA00023128"/>
    </source>
</evidence>
<comment type="subcellular location">
    <subcellularLocation>
        <location evidence="1">Mitochondrion</location>
    </subcellularLocation>
</comment>
<feature type="domain" description="Small ribosomal subunit protein mS23 conserved" evidence="7">
    <location>
        <begin position="21"/>
        <end position="122"/>
    </location>
</feature>
<proteinExistence type="inferred from homology"/>
<evidence type="ECO:0000313" key="10">
    <source>
        <dbReference type="Proteomes" id="UP000274756"/>
    </source>
</evidence>
<keyword evidence="10" id="KW-1185">Reference proteome</keyword>
<dbReference type="EMBL" id="UYYG01001159">
    <property type="protein sequence ID" value="VDN57212.1"/>
    <property type="molecule type" value="Genomic_DNA"/>
</dbReference>
<evidence type="ECO:0000313" key="8">
    <source>
        <dbReference type="EMBL" id="VDN57212.1"/>
    </source>
</evidence>
<comment type="similarity">
    <text evidence="2">Belongs to the mitochondrion-specific ribosomal protein mS23 family.</text>
</comment>
<dbReference type="InterPro" id="IPR019520">
    <property type="entry name" value="Ribosomal_mS23_met"/>
</dbReference>
<protein>
    <recommendedName>
        <fullName evidence="6">Small ribosomal subunit protein mS23</fullName>
    </recommendedName>
</protein>
<keyword evidence="3" id="KW-0689">Ribosomal protein</keyword>
<dbReference type="OrthoDB" id="10012356at2759"/>
<dbReference type="GO" id="GO:0006412">
    <property type="term" value="P:translation"/>
    <property type="evidence" value="ECO:0007669"/>
    <property type="project" value="InterPro"/>
</dbReference>
<reference evidence="8 10" key="2">
    <citation type="submission" date="2018-11" db="EMBL/GenBank/DDBJ databases">
        <authorList>
            <consortium name="Pathogen Informatics"/>
        </authorList>
    </citation>
    <scope>NUCLEOTIDE SEQUENCE [LARGE SCALE GENOMIC DNA]</scope>
</reference>
<dbReference type="Proteomes" id="UP000274756">
    <property type="component" value="Unassembled WGS sequence"/>
</dbReference>
<dbReference type="AlphaFoldDB" id="A0A0N4U7Q4"/>
<dbReference type="WBParaSite" id="DME_0000302601-mRNA-1">
    <property type="protein sequence ID" value="DME_0000302601-mRNA-1"/>
    <property type="gene ID" value="DME_0000302601"/>
</dbReference>
<dbReference type="CDD" id="cd23701">
    <property type="entry name" value="At1g26750"/>
    <property type="match status" value="1"/>
</dbReference>
<keyword evidence="5" id="KW-0687">Ribonucleoprotein</keyword>
<dbReference type="STRING" id="318479.A0A0N4U7Q4"/>
<evidence type="ECO:0000313" key="11">
    <source>
        <dbReference type="WBParaSite" id="DME_0000302601-mRNA-1"/>
    </source>
</evidence>
<evidence type="ECO:0000313" key="9">
    <source>
        <dbReference type="Proteomes" id="UP000038040"/>
    </source>
</evidence>
<evidence type="ECO:0000256" key="3">
    <source>
        <dbReference type="ARBA" id="ARBA00022980"/>
    </source>
</evidence>
<dbReference type="PANTHER" id="PTHR15925">
    <property type="entry name" value="MITOCHONDRIAL RIBOSOMAL PROTEIN S23"/>
    <property type="match status" value="1"/>
</dbReference>
<evidence type="ECO:0000256" key="1">
    <source>
        <dbReference type="ARBA" id="ARBA00004173"/>
    </source>
</evidence>
<gene>
    <name evidence="8" type="ORF">DME_LOCUS7185</name>
</gene>